<dbReference type="InterPro" id="IPR000092">
    <property type="entry name" value="Polyprenyl_synt"/>
</dbReference>
<dbReference type="PANTHER" id="PTHR12001:SF85">
    <property type="entry name" value="SHORT CHAIN ISOPRENYL DIPHOSPHATE SYNTHASE"/>
    <property type="match status" value="1"/>
</dbReference>
<dbReference type="PROSITE" id="PS00444">
    <property type="entry name" value="POLYPRENYL_SYNTHASE_2"/>
    <property type="match status" value="1"/>
</dbReference>
<evidence type="ECO:0000256" key="1">
    <source>
        <dbReference type="ARBA" id="ARBA00001946"/>
    </source>
</evidence>
<evidence type="ECO:0000256" key="6">
    <source>
        <dbReference type="RuleBase" id="RU004466"/>
    </source>
</evidence>
<evidence type="ECO:0000313" key="8">
    <source>
        <dbReference type="Proteomes" id="UP001589627"/>
    </source>
</evidence>
<dbReference type="InterPro" id="IPR033749">
    <property type="entry name" value="Polyprenyl_synt_CS"/>
</dbReference>
<dbReference type="PANTHER" id="PTHR12001">
    <property type="entry name" value="GERANYLGERANYL PYROPHOSPHATE SYNTHASE"/>
    <property type="match status" value="1"/>
</dbReference>
<proteinExistence type="inferred from homology"/>
<dbReference type="SFLD" id="SFLDG01017">
    <property type="entry name" value="Polyprenyl_Transferase_Like"/>
    <property type="match status" value="1"/>
</dbReference>
<comment type="cofactor">
    <cofactor evidence="1">
        <name>Mg(2+)</name>
        <dbReference type="ChEBI" id="CHEBI:18420"/>
    </cofactor>
</comment>
<comment type="caution">
    <text evidence="7">The sequence shown here is derived from an EMBL/GenBank/DDBJ whole genome shotgun (WGS) entry which is preliminary data.</text>
</comment>
<dbReference type="InterPro" id="IPR008949">
    <property type="entry name" value="Isoprenoid_synthase_dom_sf"/>
</dbReference>
<keyword evidence="5" id="KW-0460">Magnesium</keyword>
<evidence type="ECO:0000256" key="2">
    <source>
        <dbReference type="ARBA" id="ARBA00006706"/>
    </source>
</evidence>
<keyword evidence="4" id="KW-0479">Metal-binding</keyword>
<dbReference type="CDD" id="cd00685">
    <property type="entry name" value="Trans_IPPS_HT"/>
    <property type="match status" value="1"/>
</dbReference>
<protein>
    <submittedName>
        <fullName evidence="7">Polyprenyl synthetase family protein</fullName>
        <ecNumber evidence="7">2.5.1.-</ecNumber>
    </submittedName>
</protein>
<reference evidence="7 8" key="1">
    <citation type="submission" date="2024-09" db="EMBL/GenBank/DDBJ databases">
        <authorList>
            <person name="Sun Q."/>
            <person name="Mori K."/>
        </authorList>
    </citation>
    <scope>NUCLEOTIDE SEQUENCE [LARGE SCALE GENOMIC DNA]</scope>
    <source>
        <strain evidence="7 8">TBRC 0563</strain>
    </source>
</reference>
<name>A0ABV5Y9U3_9ACTN</name>
<keyword evidence="8" id="KW-1185">Reference proteome</keyword>
<evidence type="ECO:0000256" key="3">
    <source>
        <dbReference type="ARBA" id="ARBA00022679"/>
    </source>
</evidence>
<dbReference type="RefSeq" id="WP_378194906.1">
    <property type="nucleotide sequence ID" value="NZ_JBHLZP010000012.1"/>
</dbReference>
<organism evidence="7 8">
    <name type="scientific">Actinoallomurus acaciae</name>
    <dbReference type="NCBI Taxonomy" id="502577"/>
    <lineage>
        <taxon>Bacteria</taxon>
        <taxon>Bacillati</taxon>
        <taxon>Actinomycetota</taxon>
        <taxon>Actinomycetes</taxon>
        <taxon>Streptosporangiales</taxon>
        <taxon>Thermomonosporaceae</taxon>
        <taxon>Actinoallomurus</taxon>
    </lineage>
</organism>
<accession>A0ABV5Y9U3</accession>
<evidence type="ECO:0000256" key="5">
    <source>
        <dbReference type="ARBA" id="ARBA00022842"/>
    </source>
</evidence>
<sequence>MTGTLASPTELDLDSYRVQVEARLEAFLAGKGRAARSQAFPTRAVEELRSFFAAGGKRIRPLLCACGWHAAGGGPEPAGLVSAGAALEMFHAFALIHDDVMDRSDTRRGQPTVHRCMATEFTRTHPRAEVEQLGIGAAILIGDLALTWSDELLHAVGLDPDRLAAALSLIDEMRTEVMYGQYLDLTGSARLEARTDLPLTVIRYKTAKYTVERPLQLGATLAGADKRLLDDLSAFAIPLGEAFQLRDDLLGIFGDPGETGKSRLDDLREGKYTVLVALALAAADERQEADLRATLGNQAIGETDAERAREIMTATGAAEGVERMIGERYREALDALTAAALPAPADHALRTIAHAAAWRRS</sequence>
<dbReference type="Gene3D" id="1.10.600.10">
    <property type="entry name" value="Farnesyl Diphosphate Synthase"/>
    <property type="match status" value="1"/>
</dbReference>
<dbReference type="SFLD" id="SFLDS00005">
    <property type="entry name" value="Isoprenoid_Synthase_Type_I"/>
    <property type="match status" value="1"/>
</dbReference>
<dbReference type="EC" id="2.5.1.-" evidence="7"/>
<evidence type="ECO:0000313" key="7">
    <source>
        <dbReference type="EMBL" id="MFB9831232.1"/>
    </source>
</evidence>
<comment type="similarity">
    <text evidence="2 6">Belongs to the FPP/GGPP synthase family.</text>
</comment>
<dbReference type="GO" id="GO:0016740">
    <property type="term" value="F:transferase activity"/>
    <property type="evidence" value="ECO:0007669"/>
    <property type="project" value="UniProtKB-KW"/>
</dbReference>
<dbReference type="EMBL" id="JBHLZP010000012">
    <property type="protein sequence ID" value="MFB9831232.1"/>
    <property type="molecule type" value="Genomic_DNA"/>
</dbReference>
<dbReference type="SUPFAM" id="SSF48576">
    <property type="entry name" value="Terpenoid synthases"/>
    <property type="match status" value="1"/>
</dbReference>
<keyword evidence="3 6" id="KW-0808">Transferase</keyword>
<dbReference type="PROSITE" id="PS00723">
    <property type="entry name" value="POLYPRENYL_SYNTHASE_1"/>
    <property type="match status" value="1"/>
</dbReference>
<dbReference type="Pfam" id="PF00348">
    <property type="entry name" value="polyprenyl_synt"/>
    <property type="match status" value="1"/>
</dbReference>
<evidence type="ECO:0000256" key="4">
    <source>
        <dbReference type="ARBA" id="ARBA00022723"/>
    </source>
</evidence>
<gene>
    <name evidence="7" type="ORF">ACFFNX_03420</name>
</gene>
<dbReference type="Proteomes" id="UP001589627">
    <property type="component" value="Unassembled WGS sequence"/>
</dbReference>